<comment type="similarity">
    <text evidence="10">Belongs to the ELO family.</text>
</comment>
<feature type="transmembrane region" description="Helical" evidence="10">
    <location>
        <begin position="301"/>
        <end position="321"/>
    </location>
</feature>
<keyword evidence="2 10" id="KW-0444">Lipid biosynthesis</keyword>
<gene>
    <name evidence="11" type="ORF">FBUS_05962</name>
</gene>
<dbReference type="InterPro" id="IPR002076">
    <property type="entry name" value="ELO_fam"/>
</dbReference>
<dbReference type="EC" id="2.3.1.199" evidence="10"/>
<dbReference type="GO" id="GO:0019367">
    <property type="term" value="P:fatty acid elongation, saturated fatty acid"/>
    <property type="evidence" value="ECO:0007669"/>
    <property type="project" value="TreeGrafter"/>
</dbReference>
<dbReference type="Proteomes" id="UP000728185">
    <property type="component" value="Unassembled WGS sequence"/>
</dbReference>
<keyword evidence="9 10" id="KW-0275">Fatty acid biosynthesis</keyword>
<name>A0A8E0VEI7_9TREM</name>
<dbReference type="GO" id="GO:0009922">
    <property type="term" value="F:fatty acid elongase activity"/>
    <property type="evidence" value="ECO:0007669"/>
    <property type="project" value="UniProtKB-EC"/>
</dbReference>
<keyword evidence="12" id="KW-1185">Reference proteome</keyword>
<evidence type="ECO:0000256" key="3">
    <source>
        <dbReference type="ARBA" id="ARBA00022679"/>
    </source>
</evidence>
<dbReference type="OrthoDB" id="434092at2759"/>
<evidence type="ECO:0000313" key="12">
    <source>
        <dbReference type="Proteomes" id="UP000728185"/>
    </source>
</evidence>
<evidence type="ECO:0000256" key="1">
    <source>
        <dbReference type="ARBA" id="ARBA00004141"/>
    </source>
</evidence>
<evidence type="ECO:0000256" key="7">
    <source>
        <dbReference type="ARBA" id="ARBA00023098"/>
    </source>
</evidence>
<dbReference type="GO" id="GO:0034626">
    <property type="term" value="P:fatty acid elongation, polyunsaturated fatty acid"/>
    <property type="evidence" value="ECO:0007669"/>
    <property type="project" value="TreeGrafter"/>
</dbReference>
<evidence type="ECO:0000256" key="4">
    <source>
        <dbReference type="ARBA" id="ARBA00022692"/>
    </source>
</evidence>
<organism evidence="11 12">
    <name type="scientific">Fasciolopsis buskii</name>
    <dbReference type="NCBI Taxonomy" id="27845"/>
    <lineage>
        <taxon>Eukaryota</taxon>
        <taxon>Metazoa</taxon>
        <taxon>Spiralia</taxon>
        <taxon>Lophotrochozoa</taxon>
        <taxon>Platyhelminthes</taxon>
        <taxon>Trematoda</taxon>
        <taxon>Digenea</taxon>
        <taxon>Plagiorchiida</taxon>
        <taxon>Echinostomata</taxon>
        <taxon>Echinostomatoidea</taxon>
        <taxon>Fasciolidae</taxon>
        <taxon>Fasciolopsis</taxon>
    </lineage>
</organism>
<comment type="catalytic activity">
    <reaction evidence="10">
        <text>a very-long-chain acyl-CoA + malonyl-CoA + H(+) = a very-long-chain 3-oxoacyl-CoA + CO2 + CoA</text>
        <dbReference type="Rhea" id="RHEA:32727"/>
        <dbReference type="ChEBI" id="CHEBI:15378"/>
        <dbReference type="ChEBI" id="CHEBI:16526"/>
        <dbReference type="ChEBI" id="CHEBI:57287"/>
        <dbReference type="ChEBI" id="CHEBI:57384"/>
        <dbReference type="ChEBI" id="CHEBI:90725"/>
        <dbReference type="ChEBI" id="CHEBI:90736"/>
        <dbReference type="EC" id="2.3.1.199"/>
    </reaction>
</comment>
<keyword evidence="7 10" id="KW-0443">Lipid metabolism</keyword>
<evidence type="ECO:0000256" key="2">
    <source>
        <dbReference type="ARBA" id="ARBA00022516"/>
    </source>
</evidence>
<evidence type="ECO:0000256" key="9">
    <source>
        <dbReference type="ARBA" id="ARBA00023160"/>
    </source>
</evidence>
<reference evidence="11" key="1">
    <citation type="submission" date="2019-05" db="EMBL/GenBank/DDBJ databases">
        <title>Annotation for the trematode Fasciolopsis buski.</title>
        <authorList>
            <person name="Choi Y.-J."/>
        </authorList>
    </citation>
    <scope>NUCLEOTIDE SEQUENCE</scope>
    <source>
        <strain evidence="11">HT</strain>
        <tissue evidence="11">Whole worm</tissue>
    </source>
</reference>
<keyword evidence="3 10" id="KW-0808">Transferase</keyword>
<evidence type="ECO:0000313" key="11">
    <source>
        <dbReference type="EMBL" id="KAA0185078.1"/>
    </source>
</evidence>
<evidence type="ECO:0000256" key="6">
    <source>
        <dbReference type="ARBA" id="ARBA00022989"/>
    </source>
</evidence>
<dbReference type="GO" id="GO:0030148">
    <property type="term" value="P:sphingolipid biosynthetic process"/>
    <property type="evidence" value="ECO:0007669"/>
    <property type="project" value="TreeGrafter"/>
</dbReference>
<dbReference type="Pfam" id="PF01151">
    <property type="entry name" value="ELO"/>
    <property type="match status" value="1"/>
</dbReference>
<sequence>MASLGSTVDEVLPSFDDGIEIRDSRIANWAAMSSFKMSWMFASLYLLVIYYGMNFVQKRGSFNLRRIVFIYDVTMVLLNAYFVKEVFDVALKEKFFFKCEVLDFREHPEAEKLVHSLWLFHISKLVECLDTVFFILSGKLRLVTWLHVYHHSTMIPYTWVLAKWIPGGQAFNLVLTNGSVHVVMYTYYALAALGPAWRKYLWWKRYLTILQMIQFVYGIASCIGSLYLDCAYNPSVYYFSIVYILTILGCFYNHYHQTYRVGREHEKKVSRQLKLYGSPFVLFVINYVDKNRRKNLLREHAIGFMLIAAGRVCVYDVLLSIHTCF</sequence>
<keyword evidence="4 10" id="KW-0812">Transmembrane</keyword>
<feature type="transmembrane region" description="Helical" evidence="10">
    <location>
        <begin position="37"/>
        <end position="56"/>
    </location>
</feature>
<comment type="caution">
    <text evidence="11">The sequence shown here is derived from an EMBL/GenBank/DDBJ whole genome shotgun (WGS) entry which is preliminary data.</text>
</comment>
<dbReference type="GO" id="GO:0005789">
    <property type="term" value="C:endoplasmic reticulum membrane"/>
    <property type="evidence" value="ECO:0007669"/>
    <property type="project" value="TreeGrafter"/>
</dbReference>
<dbReference type="GO" id="GO:0034625">
    <property type="term" value="P:fatty acid elongation, monounsaturated fatty acid"/>
    <property type="evidence" value="ECO:0007669"/>
    <property type="project" value="TreeGrafter"/>
</dbReference>
<dbReference type="AlphaFoldDB" id="A0A8E0VEI7"/>
<keyword evidence="8 10" id="KW-0472">Membrane</keyword>
<dbReference type="PANTHER" id="PTHR11157:SF12">
    <property type="entry name" value="ELONGATION OF VERY LONG CHAIN FATTY ACIDS PROTEIN 4"/>
    <property type="match status" value="1"/>
</dbReference>
<keyword evidence="6 10" id="KW-1133">Transmembrane helix</keyword>
<evidence type="ECO:0000256" key="5">
    <source>
        <dbReference type="ARBA" id="ARBA00022832"/>
    </source>
</evidence>
<feature type="transmembrane region" description="Helical" evidence="10">
    <location>
        <begin position="234"/>
        <end position="252"/>
    </location>
</feature>
<comment type="caution">
    <text evidence="10">Lacks conserved residue(s) required for the propagation of feature annotation.</text>
</comment>
<protein>
    <recommendedName>
        <fullName evidence="10">Elongation of very long chain fatty acids protein</fullName>
        <ecNumber evidence="10">2.3.1.199</ecNumber>
    </recommendedName>
    <alternativeName>
        <fullName evidence="10">Very-long-chain 3-oxoacyl-CoA synthase</fullName>
    </alternativeName>
</protein>
<dbReference type="EMBL" id="LUCM01010736">
    <property type="protein sequence ID" value="KAA0185078.1"/>
    <property type="molecule type" value="Genomic_DNA"/>
</dbReference>
<evidence type="ECO:0000256" key="8">
    <source>
        <dbReference type="ARBA" id="ARBA00023136"/>
    </source>
</evidence>
<evidence type="ECO:0000256" key="10">
    <source>
        <dbReference type="RuleBase" id="RU361115"/>
    </source>
</evidence>
<keyword evidence="5 10" id="KW-0276">Fatty acid metabolism</keyword>
<comment type="subcellular location">
    <subcellularLocation>
        <location evidence="1">Membrane</location>
        <topology evidence="1">Multi-pass membrane protein</topology>
    </subcellularLocation>
</comment>
<dbReference type="GO" id="GO:0042761">
    <property type="term" value="P:very long-chain fatty acid biosynthetic process"/>
    <property type="evidence" value="ECO:0007669"/>
    <property type="project" value="TreeGrafter"/>
</dbReference>
<proteinExistence type="inferred from homology"/>
<accession>A0A8E0VEI7</accession>
<dbReference type="PANTHER" id="PTHR11157">
    <property type="entry name" value="FATTY ACID ACYL TRANSFERASE-RELATED"/>
    <property type="match status" value="1"/>
</dbReference>
<feature type="transmembrane region" description="Helical" evidence="10">
    <location>
        <begin position="209"/>
        <end position="228"/>
    </location>
</feature>